<dbReference type="RefSeq" id="WP_369789700.1">
    <property type="nucleotide sequence ID" value="NZ_CP165628.1"/>
</dbReference>
<dbReference type="AlphaFoldDB" id="A0AB39VV82"/>
<accession>A0AB39VV82</accession>
<protein>
    <submittedName>
        <fullName evidence="1">Uncharacterized protein</fullName>
    </submittedName>
</protein>
<sequence length="65" mass="7261">MKNQKITIATQTYSTSEKGVIHLSFKNEAVSIEDATFQLDLPLAQKLVANLQFCISGLLLESEYK</sequence>
<dbReference type="EMBL" id="CP165628">
    <property type="protein sequence ID" value="XDU73162.1"/>
    <property type="molecule type" value="Genomic_DNA"/>
</dbReference>
<gene>
    <name evidence="1" type="ORF">AB3G37_03325</name>
</gene>
<name>A0AB39VV82_9GAMM</name>
<proteinExistence type="predicted"/>
<evidence type="ECO:0000313" key="1">
    <source>
        <dbReference type="EMBL" id="XDU73162.1"/>
    </source>
</evidence>
<organism evidence="1">
    <name type="scientific">Rouxiella sp. WC2420</name>
    <dbReference type="NCBI Taxonomy" id="3234145"/>
    <lineage>
        <taxon>Bacteria</taxon>
        <taxon>Pseudomonadati</taxon>
        <taxon>Pseudomonadota</taxon>
        <taxon>Gammaproteobacteria</taxon>
        <taxon>Enterobacterales</taxon>
        <taxon>Yersiniaceae</taxon>
        <taxon>Rouxiella</taxon>
    </lineage>
</organism>
<reference evidence="1" key="1">
    <citation type="submission" date="2024-07" db="EMBL/GenBank/DDBJ databases">
        <authorList>
            <person name="Biller S.J."/>
        </authorList>
    </citation>
    <scope>NUCLEOTIDE SEQUENCE</scope>
    <source>
        <strain evidence="1">WC2420</strain>
    </source>
</reference>